<reference evidence="1" key="2">
    <citation type="journal article" date="2015" name="Fish Shellfish Immunol.">
        <title>Early steps in the European eel (Anguilla anguilla)-Vibrio vulnificus interaction in the gills: Role of the RtxA13 toxin.</title>
        <authorList>
            <person name="Callol A."/>
            <person name="Pajuelo D."/>
            <person name="Ebbesson L."/>
            <person name="Teles M."/>
            <person name="MacKenzie S."/>
            <person name="Amaro C."/>
        </authorList>
    </citation>
    <scope>NUCLEOTIDE SEQUENCE</scope>
</reference>
<accession>A0A0E9XSM7</accession>
<reference evidence="1" key="1">
    <citation type="submission" date="2014-11" db="EMBL/GenBank/DDBJ databases">
        <authorList>
            <person name="Amaro Gonzalez C."/>
        </authorList>
    </citation>
    <scope>NUCLEOTIDE SEQUENCE</scope>
</reference>
<dbReference type="EMBL" id="GBXM01003732">
    <property type="protein sequence ID" value="JAI04846.1"/>
    <property type="molecule type" value="Transcribed_RNA"/>
</dbReference>
<evidence type="ECO:0000313" key="1">
    <source>
        <dbReference type="EMBL" id="JAI04846.1"/>
    </source>
</evidence>
<proteinExistence type="predicted"/>
<name>A0A0E9XSM7_ANGAN</name>
<protein>
    <submittedName>
        <fullName evidence="1">Uncharacterized protein</fullName>
    </submittedName>
</protein>
<organism evidence="1">
    <name type="scientific">Anguilla anguilla</name>
    <name type="common">European freshwater eel</name>
    <name type="synonym">Muraena anguilla</name>
    <dbReference type="NCBI Taxonomy" id="7936"/>
    <lineage>
        <taxon>Eukaryota</taxon>
        <taxon>Metazoa</taxon>
        <taxon>Chordata</taxon>
        <taxon>Craniata</taxon>
        <taxon>Vertebrata</taxon>
        <taxon>Euteleostomi</taxon>
        <taxon>Actinopterygii</taxon>
        <taxon>Neopterygii</taxon>
        <taxon>Teleostei</taxon>
        <taxon>Anguilliformes</taxon>
        <taxon>Anguillidae</taxon>
        <taxon>Anguilla</taxon>
    </lineage>
</organism>
<sequence length="54" mass="6536">MERYKSTHKNEKFNTEHDCGRFCKSHCLFHAWDYITFKSTCSDRVCVCECLIQR</sequence>
<dbReference type="AlphaFoldDB" id="A0A0E9XSM7"/>